<name>A0A0S2DNS7_LYSEN</name>
<dbReference type="Proteomes" id="UP000061569">
    <property type="component" value="Chromosome"/>
</dbReference>
<dbReference type="STRING" id="69.GLE_4901"/>
<feature type="region of interest" description="Disordered" evidence="1">
    <location>
        <begin position="1"/>
        <end position="30"/>
    </location>
</feature>
<evidence type="ECO:0000313" key="2">
    <source>
        <dbReference type="EMBL" id="ALN60242.1"/>
    </source>
</evidence>
<dbReference type="AlphaFoldDB" id="A0A0S2DNS7"/>
<sequence>METVASERSRNKRRAGAAPAESERNAGRLPGFAAFLPV</sequence>
<evidence type="ECO:0000256" key="1">
    <source>
        <dbReference type="SAM" id="MobiDB-lite"/>
    </source>
</evidence>
<dbReference type="EMBL" id="CP013140">
    <property type="protein sequence ID" value="ALN60242.1"/>
    <property type="molecule type" value="Genomic_DNA"/>
</dbReference>
<dbReference type="PATRIC" id="fig|69.6.peg.4832"/>
<dbReference type="KEGG" id="lez:GLE_4901"/>
<proteinExistence type="predicted"/>
<reference evidence="2 3" key="1">
    <citation type="submission" date="2015-11" db="EMBL/GenBank/DDBJ databases">
        <title>Genome sequences of Lysobacter enzymogenes strain C3 and Lysobacter antibioticus ATCC 29479.</title>
        <authorList>
            <person name="Kobayashi D.Y."/>
        </authorList>
    </citation>
    <scope>NUCLEOTIDE SEQUENCE [LARGE SCALE GENOMIC DNA]</scope>
    <source>
        <strain evidence="2 3">C3</strain>
    </source>
</reference>
<organism evidence="2 3">
    <name type="scientific">Lysobacter enzymogenes</name>
    <dbReference type="NCBI Taxonomy" id="69"/>
    <lineage>
        <taxon>Bacteria</taxon>
        <taxon>Pseudomonadati</taxon>
        <taxon>Pseudomonadota</taxon>
        <taxon>Gammaproteobacteria</taxon>
        <taxon>Lysobacterales</taxon>
        <taxon>Lysobacteraceae</taxon>
        <taxon>Lysobacter</taxon>
    </lineage>
</organism>
<evidence type="ECO:0000313" key="3">
    <source>
        <dbReference type="Proteomes" id="UP000061569"/>
    </source>
</evidence>
<accession>A0A0S2DNS7</accession>
<protein>
    <submittedName>
        <fullName evidence="2">Uncharacterized protein</fullName>
    </submittedName>
</protein>
<gene>
    <name evidence="2" type="ORF">GLE_4901</name>
</gene>